<gene>
    <name evidence="2" type="ORF">Q5741_05770</name>
</gene>
<dbReference type="Proteomes" id="UP001240171">
    <property type="component" value="Unassembled WGS sequence"/>
</dbReference>
<feature type="transmembrane region" description="Helical" evidence="1">
    <location>
        <begin position="65"/>
        <end position="93"/>
    </location>
</feature>
<feature type="transmembrane region" description="Helical" evidence="1">
    <location>
        <begin position="123"/>
        <end position="145"/>
    </location>
</feature>
<reference evidence="2 3" key="1">
    <citation type="submission" date="2023-07" db="EMBL/GenBank/DDBJ databases">
        <title>Paenibacillus sp. JX-17 nov. isolated from soil.</title>
        <authorList>
            <person name="Wan Y."/>
            <person name="Liu B."/>
        </authorList>
    </citation>
    <scope>NUCLEOTIDE SEQUENCE [LARGE SCALE GENOMIC DNA]</scope>
    <source>
        <strain evidence="2 3">JX-17</strain>
    </source>
</reference>
<evidence type="ECO:0000313" key="2">
    <source>
        <dbReference type="EMBL" id="MDO7905925.1"/>
    </source>
</evidence>
<accession>A0ABT9C9I6</accession>
<dbReference type="RefSeq" id="WP_305023115.1">
    <property type="nucleotide sequence ID" value="NZ_JAUQTB010000002.1"/>
</dbReference>
<name>A0ABT9C9I6_9BACL</name>
<evidence type="ECO:0000313" key="3">
    <source>
        <dbReference type="Proteomes" id="UP001240171"/>
    </source>
</evidence>
<sequence length="212" mass="24507">MHWLAMITMLLDHVGLVFFPQELSWRIVGRIAFPIYAYLLYLGYRHTRSPSGYMRRLLWIAVISQVPYTAGLGIYAPNVVFTLLFSLLVLYALPKLKHWSAQMIFVLISGLIMEWLRMDYGMYGLLLVLIYRYLPGYTLIAGHLGLNVLYAGTVGSWLQHFSLLSTVLIACFQQTPSVFRLQAPRWLWRSFYPLHLSIIALIRWTAEGTAPY</sequence>
<keyword evidence="1" id="KW-0472">Membrane</keyword>
<proteinExistence type="predicted"/>
<dbReference type="InterPro" id="IPR008875">
    <property type="entry name" value="TraX"/>
</dbReference>
<protein>
    <submittedName>
        <fullName evidence="2">TraX family protein</fullName>
    </submittedName>
</protein>
<organism evidence="2 3">
    <name type="scientific">Paenibacillus lacisoli</name>
    <dbReference type="NCBI Taxonomy" id="3064525"/>
    <lineage>
        <taxon>Bacteria</taxon>
        <taxon>Bacillati</taxon>
        <taxon>Bacillota</taxon>
        <taxon>Bacilli</taxon>
        <taxon>Bacillales</taxon>
        <taxon>Paenibacillaceae</taxon>
        <taxon>Paenibacillus</taxon>
    </lineage>
</organism>
<keyword evidence="3" id="KW-1185">Reference proteome</keyword>
<feature type="transmembrane region" description="Helical" evidence="1">
    <location>
        <begin position="157"/>
        <end position="174"/>
    </location>
</feature>
<keyword evidence="1" id="KW-0812">Transmembrane</keyword>
<keyword evidence="1" id="KW-1133">Transmembrane helix</keyword>
<comment type="caution">
    <text evidence="2">The sequence shown here is derived from an EMBL/GenBank/DDBJ whole genome shotgun (WGS) entry which is preliminary data.</text>
</comment>
<feature type="transmembrane region" description="Helical" evidence="1">
    <location>
        <begin position="23"/>
        <end position="44"/>
    </location>
</feature>
<dbReference type="EMBL" id="JAUQTB010000002">
    <property type="protein sequence ID" value="MDO7905925.1"/>
    <property type="molecule type" value="Genomic_DNA"/>
</dbReference>
<dbReference type="Pfam" id="PF05857">
    <property type="entry name" value="TraX"/>
    <property type="match status" value="1"/>
</dbReference>
<evidence type="ECO:0000256" key="1">
    <source>
        <dbReference type="SAM" id="Phobius"/>
    </source>
</evidence>
<feature type="transmembrane region" description="Helical" evidence="1">
    <location>
        <begin position="99"/>
        <end position="116"/>
    </location>
</feature>